<dbReference type="InterPro" id="IPR011022">
    <property type="entry name" value="Arrestin_C-like"/>
</dbReference>
<dbReference type="InterPro" id="IPR050357">
    <property type="entry name" value="Arrestin_domain-protein"/>
</dbReference>
<feature type="compositionally biased region" description="Polar residues" evidence="3">
    <location>
        <begin position="583"/>
        <end position="606"/>
    </location>
</feature>
<gene>
    <name evidence="5" type="ORF">SLS56_003884</name>
</gene>
<keyword evidence="6" id="KW-1185">Reference proteome</keyword>
<name>A0ABR3SXT7_9PEZI</name>
<dbReference type="SMART" id="SM01017">
    <property type="entry name" value="Arrestin_C"/>
    <property type="match status" value="1"/>
</dbReference>
<reference evidence="5 6" key="1">
    <citation type="submission" date="2024-02" db="EMBL/GenBank/DDBJ databases">
        <title>De novo assembly and annotation of 12 fungi associated with fruit tree decline syndrome in Ontario, Canada.</title>
        <authorList>
            <person name="Sulman M."/>
            <person name="Ellouze W."/>
            <person name="Ilyukhin E."/>
        </authorList>
    </citation>
    <scope>NUCLEOTIDE SEQUENCE [LARGE SCALE GENOMIC DNA]</scope>
    <source>
        <strain evidence="5 6">M1-105</strain>
    </source>
</reference>
<evidence type="ECO:0000256" key="1">
    <source>
        <dbReference type="ARBA" id="ARBA00005298"/>
    </source>
</evidence>
<dbReference type="InterPro" id="IPR011021">
    <property type="entry name" value="Arrestin-like_N"/>
</dbReference>
<feature type="domain" description="Arrestin C-terminal-like" evidence="4">
    <location>
        <begin position="182"/>
        <end position="335"/>
    </location>
</feature>
<feature type="compositionally biased region" description="Polar residues" evidence="3">
    <location>
        <begin position="450"/>
        <end position="485"/>
    </location>
</feature>
<comment type="caution">
    <text evidence="5">The sequence shown here is derived from an EMBL/GenBank/DDBJ whole genome shotgun (WGS) entry which is preliminary data.</text>
</comment>
<dbReference type="EMBL" id="JAJVDC020000033">
    <property type="protein sequence ID" value="KAL1632150.1"/>
    <property type="molecule type" value="Genomic_DNA"/>
</dbReference>
<comment type="similarity">
    <text evidence="1">Belongs to the arrestin family.</text>
</comment>
<evidence type="ECO:0000313" key="6">
    <source>
        <dbReference type="Proteomes" id="UP001521116"/>
    </source>
</evidence>
<dbReference type="Gene3D" id="2.60.40.640">
    <property type="match status" value="1"/>
</dbReference>
<accession>A0ABR3SXT7</accession>
<dbReference type="Proteomes" id="UP001521116">
    <property type="component" value="Unassembled WGS sequence"/>
</dbReference>
<dbReference type="InterPro" id="IPR014756">
    <property type="entry name" value="Ig_E-set"/>
</dbReference>
<dbReference type="Pfam" id="PF02752">
    <property type="entry name" value="Arrestin_C"/>
    <property type="match status" value="1"/>
</dbReference>
<feature type="region of interest" description="Disordered" evidence="3">
    <location>
        <begin position="560"/>
        <end position="619"/>
    </location>
</feature>
<evidence type="ECO:0000256" key="2">
    <source>
        <dbReference type="ARBA" id="ARBA00038766"/>
    </source>
</evidence>
<evidence type="ECO:0000259" key="4">
    <source>
        <dbReference type="SMART" id="SM01017"/>
    </source>
</evidence>
<sequence length="619" mass="68034">MVATPKVFGGGKAKPVLEIRPDSPFIVFQGDAHNAEPVSLTGKLVLTNTDSIPVRCIKLSLIGTRKVSWLTNAVNPQQIVYKDEFLRENLQIYPTDHSSRKTVHHMGAGVHEWNFKFTLRGSLPESVEGLAGSYIVYNLHATMDRGMMAKTLYADKHLRIIRTLASEILSDAAMEQTNEDVWADKLCYKITIPQTNFIFGTQAMADFQLIPLKKGVTIGKIKMELHEHVVLNAIQGDRNLPHSWDAIVAKEEYDMPNDAEQRMTDEDDDNPFDESFKFKLALPFPKSLKKCRQNVETDFIRIDHKIKLYVNLHNPEGHTSQLLVKNNCVLFVSPNLPIGEDQMVLNPAAGSEIEAAMHAEATQAAPPTYAEHQLDQMYRGIDPSGFRTPGGWHGSPTQSGYATPFYAQSRRNSTEELPSMDTVAGGTSSPVAGGNGASASQLHSRLARLSVSQSNGMNSRHNSYTSRHSSGTNTPHNGYESSAPISPNGNESSGSGNNSGRQSHNSMHHTRDNSYFPPAETLNVGYDMEALARIPSYNTALRTPLRTPISEDLPTYAVATSRPASPVHEPQRPGAAHLRGSRDTTPSPTGSLATLTEETERNTAFNRSLRPEVAHVGGH</sequence>
<evidence type="ECO:0000313" key="5">
    <source>
        <dbReference type="EMBL" id="KAL1632150.1"/>
    </source>
</evidence>
<proteinExistence type="inferred from homology"/>
<protein>
    <recommendedName>
        <fullName evidence="4">Arrestin C-terminal-like domain-containing protein</fullName>
    </recommendedName>
</protein>
<dbReference type="PANTHER" id="PTHR11188">
    <property type="entry name" value="ARRESTIN DOMAIN CONTAINING PROTEIN"/>
    <property type="match status" value="1"/>
</dbReference>
<comment type="subunit">
    <text evidence="2">Interacts with hulA.</text>
</comment>
<organism evidence="5 6">
    <name type="scientific">Neofusicoccum ribis</name>
    <dbReference type="NCBI Taxonomy" id="45134"/>
    <lineage>
        <taxon>Eukaryota</taxon>
        <taxon>Fungi</taxon>
        <taxon>Dikarya</taxon>
        <taxon>Ascomycota</taxon>
        <taxon>Pezizomycotina</taxon>
        <taxon>Dothideomycetes</taxon>
        <taxon>Dothideomycetes incertae sedis</taxon>
        <taxon>Botryosphaeriales</taxon>
        <taxon>Botryosphaeriaceae</taxon>
        <taxon>Neofusicoccum</taxon>
    </lineage>
</organism>
<dbReference type="PANTHER" id="PTHR11188:SF17">
    <property type="entry name" value="FI21816P1"/>
    <property type="match status" value="1"/>
</dbReference>
<dbReference type="InterPro" id="IPR014752">
    <property type="entry name" value="Arrestin-like_C"/>
</dbReference>
<dbReference type="SUPFAM" id="SSF81296">
    <property type="entry name" value="E set domains"/>
    <property type="match status" value="1"/>
</dbReference>
<evidence type="ECO:0000256" key="3">
    <source>
        <dbReference type="SAM" id="MobiDB-lite"/>
    </source>
</evidence>
<dbReference type="Pfam" id="PF00339">
    <property type="entry name" value="Arrestin_N"/>
    <property type="match status" value="1"/>
</dbReference>
<feature type="compositionally biased region" description="Low complexity" evidence="3">
    <location>
        <begin position="486"/>
        <end position="505"/>
    </location>
</feature>
<feature type="region of interest" description="Disordered" evidence="3">
    <location>
        <begin position="381"/>
        <end position="518"/>
    </location>
</feature>